<accession>A0A5B7IGS8</accession>
<organism evidence="1 2">
    <name type="scientific">Portunus trituberculatus</name>
    <name type="common">Swimming crab</name>
    <name type="synonym">Neptunus trituberculatus</name>
    <dbReference type="NCBI Taxonomy" id="210409"/>
    <lineage>
        <taxon>Eukaryota</taxon>
        <taxon>Metazoa</taxon>
        <taxon>Ecdysozoa</taxon>
        <taxon>Arthropoda</taxon>
        <taxon>Crustacea</taxon>
        <taxon>Multicrustacea</taxon>
        <taxon>Malacostraca</taxon>
        <taxon>Eumalacostraca</taxon>
        <taxon>Eucarida</taxon>
        <taxon>Decapoda</taxon>
        <taxon>Pleocyemata</taxon>
        <taxon>Brachyura</taxon>
        <taxon>Eubrachyura</taxon>
        <taxon>Portunoidea</taxon>
        <taxon>Portunidae</taxon>
        <taxon>Portuninae</taxon>
        <taxon>Portunus</taxon>
    </lineage>
</organism>
<protein>
    <submittedName>
        <fullName evidence="1">Uncharacterized protein</fullName>
    </submittedName>
</protein>
<evidence type="ECO:0000313" key="2">
    <source>
        <dbReference type="Proteomes" id="UP000324222"/>
    </source>
</evidence>
<sequence length="40" mass="4359">MNLLSHQAVVILKECPPTSKGQAEEIGWRGSVGGEYCWIA</sequence>
<reference evidence="1 2" key="1">
    <citation type="submission" date="2019-05" db="EMBL/GenBank/DDBJ databases">
        <title>Another draft genome of Portunus trituberculatus and its Hox gene families provides insights of decapod evolution.</title>
        <authorList>
            <person name="Jeong J.-H."/>
            <person name="Song I."/>
            <person name="Kim S."/>
            <person name="Choi T."/>
            <person name="Kim D."/>
            <person name="Ryu S."/>
            <person name="Kim W."/>
        </authorList>
    </citation>
    <scope>NUCLEOTIDE SEQUENCE [LARGE SCALE GENOMIC DNA]</scope>
    <source>
        <tissue evidence="1">Muscle</tissue>
    </source>
</reference>
<dbReference type="Proteomes" id="UP000324222">
    <property type="component" value="Unassembled WGS sequence"/>
</dbReference>
<name>A0A5B7IGS8_PORTR</name>
<comment type="caution">
    <text evidence="1">The sequence shown here is derived from an EMBL/GenBank/DDBJ whole genome shotgun (WGS) entry which is preliminary data.</text>
</comment>
<dbReference type="EMBL" id="VSRR010063004">
    <property type="protein sequence ID" value="MPC83640.1"/>
    <property type="molecule type" value="Genomic_DNA"/>
</dbReference>
<gene>
    <name evidence="1" type="ORF">E2C01_078354</name>
</gene>
<keyword evidence="2" id="KW-1185">Reference proteome</keyword>
<proteinExistence type="predicted"/>
<dbReference type="AlphaFoldDB" id="A0A5B7IGS8"/>
<evidence type="ECO:0000313" key="1">
    <source>
        <dbReference type="EMBL" id="MPC83640.1"/>
    </source>
</evidence>